<dbReference type="EMBL" id="LWQU01000104">
    <property type="protein sequence ID" value="OAN55018.1"/>
    <property type="molecule type" value="Genomic_DNA"/>
</dbReference>
<keyword evidence="2 4" id="KW-0548">Nucleotidyltransferase</keyword>
<evidence type="ECO:0000313" key="4">
    <source>
        <dbReference type="EMBL" id="OAN55018.1"/>
    </source>
</evidence>
<dbReference type="Gene3D" id="3.90.550.10">
    <property type="entry name" value="Spore Coat Polysaccharide Biosynthesis Protein SpsA, Chain A"/>
    <property type="match status" value="1"/>
</dbReference>
<dbReference type="RefSeq" id="WP_068498051.1">
    <property type="nucleotide sequence ID" value="NZ_LWQU01000104.1"/>
</dbReference>
<dbReference type="CDD" id="cd02517">
    <property type="entry name" value="CMP-KDO-Synthetase"/>
    <property type="match status" value="1"/>
</dbReference>
<comment type="caution">
    <text evidence="4">The sequence shown here is derived from an EMBL/GenBank/DDBJ whole genome shotgun (WGS) entry which is preliminary data.</text>
</comment>
<dbReference type="AlphaFoldDB" id="A0A178MYJ2"/>
<dbReference type="SUPFAM" id="SSF53448">
    <property type="entry name" value="Nucleotide-diphospho-sugar transferases"/>
    <property type="match status" value="1"/>
</dbReference>
<keyword evidence="5" id="KW-1185">Reference proteome</keyword>
<dbReference type="GO" id="GO:0008690">
    <property type="term" value="F:3-deoxy-manno-octulosonate cytidylyltransferase activity"/>
    <property type="evidence" value="ECO:0007669"/>
    <property type="project" value="InterPro"/>
</dbReference>
<accession>A0A178MYJ2</accession>
<dbReference type="InterPro" id="IPR004528">
    <property type="entry name" value="KdsB"/>
</dbReference>
<dbReference type="Proteomes" id="UP000078543">
    <property type="component" value="Unassembled WGS sequence"/>
</dbReference>
<sequence length="256" mass="28804">MSKIIGLIPARMAASRFPGKPLFPIFGRPMIEHVFERARLFPRWDVLAICTCDEEIKAFGESKGYPVIMTADTHTRALDRVAEAATKCGVDVAEDDIVLNVQGDEPMMHPDMIAATIKPMEERAGEVRGTMLAMDIIDEAQFKNPDALKIIHDLSGRVLYTSRQPIPHCKQFSPELGAKRIYGIFGFRWDFLKLFTSLAPSPLEIKEACDSNRLYDYGHHQHIAPYPFQPSYSVDSPHDIGIVEAAMQADPLWGRY</sequence>
<dbReference type="GO" id="GO:0005829">
    <property type="term" value="C:cytosol"/>
    <property type="evidence" value="ECO:0007669"/>
    <property type="project" value="TreeGrafter"/>
</dbReference>
<gene>
    <name evidence="4" type="ORF">A6A05_00215</name>
</gene>
<dbReference type="Pfam" id="PF02348">
    <property type="entry name" value="CTP_transf_3"/>
    <property type="match status" value="1"/>
</dbReference>
<evidence type="ECO:0000256" key="3">
    <source>
        <dbReference type="ARBA" id="ARBA00022985"/>
    </source>
</evidence>
<dbReference type="PANTHER" id="PTHR42866">
    <property type="entry name" value="3-DEOXY-MANNO-OCTULOSONATE CYTIDYLYLTRANSFERASE"/>
    <property type="match status" value="1"/>
</dbReference>
<protein>
    <submittedName>
        <fullName evidence="4">3-deoxy-manno-octulosonate cytidylyltransferase</fullName>
    </submittedName>
</protein>
<evidence type="ECO:0000256" key="1">
    <source>
        <dbReference type="ARBA" id="ARBA00022679"/>
    </source>
</evidence>
<dbReference type="STRING" id="1437059.A6A05_00215"/>
<dbReference type="InterPro" id="IPR003329">
    <property type="entry name" value="Cytidylyl_trans"/>
</dbReference>
<keyword evidence="3" id="KW-0448">Lipopolysaccharide biosynthesis</keyword>
<dbReference type="InterPro" id="IPR029044">
    <property type="entry name" value="Nucleotide-diphossugar_trans"/>
</dbReference>
<dbReference type="PANTHER" id="PTHR42866:SF2">
    <property type="entry name" value="3-DEOXY-MANNO-OCTULOSONATE CYTIDYLYLTRANSFERASE, MITOCHONDRIAL"/>
    <property type="match status" value="1"/>
</dbReference>
<evidence type="ECO:0000256" key="2">
    <source>
        <dbReference type="ARBA" id="ARBA00022695"/>
    </source>
</evidence>
<evidence type="ECO:0000313" key="5">
    <source>
        <dbReference type="Proteomes" id="UP000078543"/>
    </source>
</evidence>
<keyword evidence="1 4" id="KW-0808">Transferase</keyword>
<organism evidence="4 5">
    <name type="scientific">Magnetospirillum moscoviense</name>
    <dbReference type="NCBI Taxonomy" id="1437059"/>
    <lineage>
        <taxon>Bacteria</taxon>
        <taxon>Pseudomonadati</taxon>
        <taxon>Pseudomonadota</taxon>
        <taxon>Alphaproteobacteria</taxon>
        <taxon>Rhodospirillales</taxon>
        <taxon>Rhodospirillaceae</taxon>
        <taxon>Magnetospirillum</taxon>
    </lineage>
</organism>
<proteinExistence type="predicted"/>
<dbReference type="NCBIfam" id="NF003952">
    <property type="entry name" value="PRK05450.1-5"/>
    <property type="match status" value="1"/>
</dbReference>
<reference evidence="4 5" key="1">
    <citation type="submission" date="2016-04" db="EMBL/GenBank/DDBJ databases">
        <title>Draft genome sequence of freshwater magnetotactic bacteria Magnetospirillum marisnigri SP-1 and Magnetospirillum moscoviense BB-1.</title>
        <authorList>
            <person name="Koziaeva V."/>
            <person name="Dziuba M.V."/>
            <person name="Ivanov T.M."/>
            <person name="Kuznetsov B."/>
            <person name="Grouzdev D.S."/>
        </authorList>
    </citation>
    <scope>NUCLEOTIDE SEQUENCE [LARGE SCALE GENOMIC DNA]</scope>
    <source>
        <strain evidence="4 5">BB-1</strain>
    </source>
</reference>
<name>A0A178MYJ2_9PROT</name>
<dbReference type="OrthoDB" id="9815559at2"/>
<dbReference type="GO" id="GO:0009103">
    <property type="term" value="P:lipopolysaccharide biosynthetic process"/>
    <property type="evidence" value="ECO:0007669"/>
    <property type="project" value="UniProtKB-KW"/>
</dbReference>